<dbReference type="KEGG" id="ccl:Clocl_2690"/>
<dbReference type="eggNOG" id="ENOG50309JR">
    <property type="taxonomic scope" value="Bacteria"/>
</dbReference>
<protein>
    <recommendedName>
        <fullName evidence="1">Immunity MXAN-0049 protein domain-containing protein</fullName>
    </recommendedName>
</protein>
<evidence type="ECO:0000313" key="3">
    <source>
        <dbReference type="Proteomes" id="UP000005435"/>
    </source>
</evidence>
<proteinExistence type="predicted"/>
<name>G8M291_ACECE</name>
<evidence type="ECO:0000259" key="1">
    <source>
        <dbReference type="Pfam" id="PF07791"/>
    </source>
</evidence>
<sequence length="189" mass="22359">MKYYKLLYDYEHEDNSIFLEIDEKTLSFDRYEAEKGIEFCDWNVDIKVNYDNGNKRVITDYVPNDLSWFIVTDKLKSIIESMKNNKIQYLPIRARSKDESEVLDLYLVNICNIVDALDLENSKYSVHEIDENEKMISVQKYAIKGSMIKDIDLFRLKDHYMSIFISEKLKKAMEKNGITGCDYLEVKVV</sequence>
<gene>
    <name evidence="2" type="ordered locus">Clocl_2690</name>
</gene>
<dbReference type="STRING" id="720554.Clocl_2690"/>
<reference evidence="2 3" key="2">
    <citation type="journal article" date="2012" name="Stand. Genomic Sci.">
        <title>Complete Genome Sequence of Clostridium clariflavum DSM 19732.</title>
        <authorList>
            <person name="Izquierdo J.A."/>
            <person name="Goodwin L."/>
            <person name="Davenport K.W."/>
            <person name="Teshima H."/>
            <person name="Bruce D."/>
            <person name="Detter C."/>
            <person name="Tapia R."/>
            <person name="Han S."/>
            <person name="Land M."/>
            <person name="Hauser L."/>
            <person name="Jeffries C.D."/>
            <person name="Han J."/>
            <person name="Pitluck S."/>
            <person name="Nolan M."/>
            <person name="Chen A."/>
            <person name="Huntemann M."/>
            <person name="Mavromatis K."/>
            <person name="Mikhailova N."/>
            <person name="Liolios K."/>
            <person name="Woyke T."/>
            <person name="Lynd L.R."/>
        </authorList>
    </citation>
    <scope>NUCLEOTIDE SEQUENCE [LARGE SCALE GENOMIC DNA]</scope>
    <source>
        <strain evidence="3">DSM 19732 / NBRC 101661 / EBR45</strain>
    </source>
</reference>
<dbReference type="HOGENOM" id="CLU_121350_0_0_9"/>
<dbReference type="AlphaFoldDB" id="G8M291"/>
<dbReference type="RefSeq" id="WP_014255805.1">
    <property type="nucleotide sequence ID" value="NC_016627.1"/>
</dbReference>
<accession>G8M291</accession>
<dbReference type="EMBL" id="CP003065">
    <property type="protein sequence ID" value="AEV69250.1"/>
    <property type="molecule type" value="Genomic_DNA"/>
</dbReference>
<evidence type="ECO:0000313" key="2">
    <source>
        <dbReference type="EMBL" id="AEV69250.1"/>
    </source>
</evidence>
<dbReference type="Proteomes" id="UP000005435">
    <property type="component" value="Chromosome"/>
</dbReference>
<reference evidence="3" key="1">
    <citation type="submission" date="2011-12" db="EMBL/GenBank/DDBJ databases">
        <title>Complete sequence of Clostridium clariflavum DSM 19732.</title>
        <authorList>
            <consortium name="US DOE Joint Genome Institute"/>
            <person name="Lucas S."/>
            <person name="Han J."/>
            <person name="Lapidus A."/>
            <person name="Cheng J.-F."/>
            <person name="Goodwin L."/>
            <person name="Pitluck S."/>
            <person name="Peters L."/>
            <person name="Teshima H."/>
            <person name="Detter J.C."/>
            <person name="Han C."/>
            <person name="Tapia R."/>
            <person name="Land M."/>
            <person name="Hauser L."/>
            <person name="Kyrpides N."/>
            <person name="Ivanova N."/>
            <person name="Pagani I."/>
            <person name="Kitzmiller T."/>
            <person name="Lynd L."/>
            <person name="Izquierdo J."/>
            <person name="Woyke T."/>
        </authorList>
    </citation>
    <scope>NUCLEOTIDE SEQUENCE [LARGE SCALE GENOMIC DNA]</scope>
    <source>
        <strain evidence="3">DSM 19732 / NBRC 101661 / EBR45</strain>
    </source>
</reference>
<feature type="domain" description="Immunity MXAN-0049 protein" evidence="1">
    <location>
        <begin position="23"/>
        <end position="187"/>
    </location>
</feature>
<dbReference type="Pfam" id="PF07791">
    <property type="entry name" value="Imm11"/>
    <property type="match status" value="1"/>
</dbReference>
<keyword evidence="3" id="KW-1185">Reference proteome</keyword>
<dbReference type="InterPro" id="IPR012433">
    <property type="entry name" value="Imm11"/>
</dbReference>
<organism evidence="2 3">
    <name type="scientific">Acetivibrio clariflavus (strain DSM 19732 / NBRC 101661 / EBR45)</name>
    <name type="common">Clostridium clariflavum</name>
    <dbReference type="NCBI Taxonomy" id="720554"/>
    <lineage>
        <taxon>Bacteria</taxon>
        <taxon>Bacillati</taxon>
        <taxon>Bacillota</taxon>
        <taxon>Clostridia</taxon>
        <taxon>Eubacteriales</taxon>
        <taxon>Oscillospiraceae</taxon>
        <taxon>Acetivibrio</taxon>
    </lineage>
</organism>